<evidence type="ECO:0000313" key="2">
    <source>
        <dbReference type="Proteomes" id="UP001583177"/>
    </source>
</evidence>
<gene>
    <name evidence="1" type="ORF">Daus18300_010726</name>
</gene>
<proteinExistence type="predicted"/>
<dbReference type="PANTHER" id="PTHR38248">
    <property type="entry name" value="FUNK1 6"/>
    <property type="match status" value="1"/>
</dbReference>
<evidence type="ECO:0008006" key="3">
    <source>
        <dbReference type="Google" id="ProtNLM"/>
    </source>
</evidence>
<evidence type="ECO:0000313" key="1">
    <source>
        <dbReference type="EMBL" id="KAL1856459.1"/>
    </source>
</evidence>
<accession>A0ABR3W9K4</accession>
<name>A0ABR3W9K4_9PEZI</name>
<dbReference type="EMBL" id="JAWRVE010000121">
    <property type="protein sequence ID" value="KAL1856459.1"/>
    <property type="molecule type" value="Genomic_DNA"/>
</dbReference>
<dbReference type="Proteomes" id="UP001583177">
    <property type="component" value="Unassembled WGS sequence"/>
</dbReference>
<reference evidence="1 2" key="1">
    <citation type="journal article" date="2024" name="IMA Fungus">
        <title>IMA Genome - F19 : A genome assembly and annotation guide to empower mycologists, including annotated draft genome sequences of Ceratocystis pirilliformis, Diaporthe australafricana, Fusarium ophioides, Paecilomyces lecythidis, and Sporothrix stenoceras.</title>
        <authorList>
            <person name="Aylward J."/>
            <person name="Wilson A.M."/>
            <person name="Visagie C.M."/>
            <person name="Spraker J."/>
            <person name="Barnes I."/>
            <person name="Buitendag C."/>
            <person name="Ceriani C."/>
            <person name="Del Mar Angel L."/>
            <person name="du Plessis D."/>
            <person name="Fuchs T."/>
            <person name="Gasser K."/>
            <person name="Kramer D."/>
            <person name="Li W."/>
            <person name="Munsamy K."/>
            <person name="Piso A."/>
            <person name="Price J.L."/>
            <person name="Sonnekus B."/>
            <person name="Thomas C."/>
            <person name="van der Nest A."/>
            <person name="van Dijk A."/>
            <person name="van Heerden A."/>
            <person name="van Vuuren N."/>
            <person name="Yilmaz N."/>
            <person name="Duong T.A."/>
            <person name="van der Merwe N.A."/>
            <person name="Wingfield M.J."/>
            <person name="Wingfield B.D."/>
        </authorList>
    </citation>
    <scope>NUCLEOTIDE SEQUENCE [LARGE SCALE GENOMIC DNA]</scope>
    <source>
        <strain evidence="1 2">CMW 18300</strain>
    </source>
</reference>
<dbReference type="PANTHER" id="PTHR38248:SF2">
    <property type="entry name" value="FUNK1 11"/>
    <property type="match status" value="1"/>
</dbReference>
<organism evidence="1 2">
    <name type="scientific">Diaporthe australafricana</name>
    <dbReference type="NCBI Taxonomy" id="127596"/>
    <lineage>
        <taxon>Eukaryota</taxon>
        <taxon>Fungi</taxon>
        <taxon>Dikarya</taxon>
        <taxon>Ascomycota</taxon>
        <taxon>Pezizomycotina</taxon>
        <taxon>Sordariomycetes</taxon>
        <taxon>Sordariomycetidae</taxon>
        <taxon>Diaporthales</taxon>
        <taxon>Diaporthaceae</taxon>
        <taxon>Diaporthe</taxon>
    </lineage>
</organism>
<comment type="caution">
    <text evidence="1">The sequence shown here is derived from an EMBL/GenBank/DDBJ whole genome shotgun (WGS) entry which is preliminary data.</text>
</comment>
<keyword evidence="2" id="KW-1185">Reference proteome</keyword>
<protein>
    <recommendedName>
        <fullName evidence="3">Fungal-type protein kinase domain-containing protein</fullName>
    </recommendedName>
</protein>
<sequence>MNEAENEEEVEIDIEIPLTILKDVLDDSCKRKAEDADNFRSCKAHRLANGKDHDAAEAAHGLRTSRVLSSRGKGKNLFSDLSKFNATVNSDHFDFDYIRPLLDAVLTDKADNEIWDQVYAAVTESTPPPRPTASSLQETPWLRNTSSFANSSEHCKYMNDVLKEKLGFMYVGLRNFDRTYFGNVADLESASEAFFKQCMKGSNPLFDDGWTGWPKDANQDDVLSWFAKISDSMSTFAETYKSSPVCQQRPLARPNEPIDSSISKRKMDVGFVDDSKAKKKLQMSLVSDPCARRTKGQSIRG</sequence>